<evidence type="ECO:0000313" key="2">
    <source>
        <dbReference type="EMBL" id="ACH39773.1"/>
    </source>
</evidence>
<accession>B5EHX4</accession>
<dbReference type="KEGG" id="gbm:Gbem_2769"/>
<name>B5EHX4_CITBB</name>
<dbReference type="Proteomes" id="UP000008825">
    <property type="component" value="Chromosome"/>
</dbReference>
<dbReference type="EMBL" id="CP001124">
    <property type="protein sequence ID" value="ACH39773.1"/>
    <property type="molecule type" value="Genomic_DNA"/>
</dbReference>
<dbReference type="GO" id="GO:0035438">
    <property type="term" value="F:cyclic-di-GMP binding"/>
    <property type="evidence" value="ECO:0007669"/>
    <property type="project" value="InterPro"/>
</dbReference>
<feature type="domain" description="PilZ" evidence="1">
    <location>
        <begin position="2"/>
        <end position="98"/>
    </location>
</feature>
<dbReference type="SUPFAM" id="SSF141371">
    <property type="entry name" value="PilZ domain-like"/>
    <property type="match status" value="1"/>
</dbReference>
<dbReference type="Gene3D" id="2.40.10.220">
    <property type="entry name" value="predicted glycosyltransferase like domains"/>
    <property type="match status" value="1"/>
</dbReference>
<dbReference type="AlphaFoldDB" id="B5EHX4"/>
<sequence>MEQRRFHRVQSRAPGELSHFGMDYKCRLENVSLRGALISADECIMIPVGDCCTFSVVLEPETAPVVITACIVHSFFSMVGVKFINFSGDAEERLLSFMQRLTTEPEKLKQEWEMIQEKRRKSREECCLPTATRS</sequence>
<keyword evidence="3" id="KW-1185">Reference proteome</keyword>
<dbReference type="RefSeq" id="WP_012531199.1">
    <property type="nucleotide sequence ID" value="NC_011146.1"/>
</dbReference>
<dbReference type="InterPro" id="IPR009875">
    <property type="entry name" value="PilZ_domain"/>
</dbReference>
<protein>
    <submittedName>
        <fullName evidence="2">PilZ domain protein</fullName>
    </submittedName>
</protein>
<organism evidence="2 3">
    <name type="scientific">Citrifermentans bemidjiense (strain ATCC BAA-1014 / DSM 16622 / JCM 12645 / Bem)</name>
    <name type="common">Geobacter bemidjiensis</name>
    <dbReference type="NCBI Taxonomy" id="404380"/>
    <lineage>
        <taxon>Bacteria</taxon>
        <taxon>Pseudomonadati</taxon>
        <taxon>Thermodesulfobacteriota</taxon>
        <taxon>Desulfuromonadia</taxon>
        <taxon>Geobacterales</taxon>
        <taxon>Geobacteraceae</taxon>
        <taxon>Citrifermentans</taxon>
    </lineage>
</organism>
<dbReference type="Pfam" id="PF07238">
    <property type="entry name" value="PilZ"/>
    <property type="match status" value="1"/>
</dbReference>
<reference evidence="2 3" key="1">
    <citation type="submission" date="2008-07" db="EMBL/GenBank/DDBJ databases">
        <title>Complete sequence of Geobacter bemidjiensis BEM.</title>
        <authorList>
            <consortium name="US DOE Joint Genome Institute"/>
            <person name="Lucas S."/>
            <person name="Copeland A."/>
            <person name="Lapidus A."/>
            <person name="Glavina del Rio T."/>
            <person name="Dalin E."/>
            <person name="Tice H."/>
            <person name="Bruce D."/>
            <person name="Goodwin L."/>
            <person name="Pitluck S."/>
            <person name="Kiss H."/>
            <person name="Brettin T."/>
            <person name="Detter J.C."/>
            <person name="Han C."/>
            <person name="Kuske C.R."/>
            <person name="Schmutz J."/>
            <person name="Larimer F."/>
            <person name="Land M."/>
            <person name="Hauser L."/>
            <person name="Kyrpides N."/>
            <person name="Lykidis A."/>
            <person name="Lovley D."/>
            <person name="Richardson P."/>
        </authorList>
    </citation>
    <scope>NUCLEOTIDE SEQUENCE [LARGE SCALE GENOMIC DNA]</scope>
    <source>
        <strain evidence="3">ATCC BAA-1014 / DSM 16622 / JCM 12645 / Bem</strain>
    </source>
</reference>
<gene>
    <name evidence="2" type="ordered locus">Gbem_2769</name>
</gene>
<evidence type="ECO:0000259" key="1">
    <source>
        <dbReference type="Pfam" id="PF07238"/>
    </source>
</evidence>
<reference evidence="2 3" key="2">
    <citation type="journal article" date="2010" name="BMC Genomics">
        <title>The genome of Geobacter bemidjiensis, exemplar for the subsurface clade of Geobacter species that predominate in Fe(III)-reducing subsurface environments.</title>
        <authorList>
            <person name="Aklujkar M."/>
            <person name="Young N.D."/>
            <person name="Holmes D."/>
            <person name="Chavan M."/>
            <person name="Risso C."/>
            <person name="Kiss H.E."/>
            <person name="Han C.S."/>
            <person name="Land M.L."/>
            <person name="Lovley D.R."/>
        </authorList>
    </citation>
    <scope>NUCLEOTIDE SEQUENCE [LARGE SCALE GENOMIC DNA]</scope>
    <source>
        <strain evidence="3">ATCC BAA-1014 / DSM 16622 / JCM 12645 / Bem</strain>
    </source>
</reference>
<evidence type="ECO:0000313" key="3">
    <source>
        <dbReference type="Proteomes" id="UP000008825"/>
    </source>
</evidence>
<proteinExistence type="predicted"/>
<dbReference type="OrthoDB" id="5396615at2"/>
<dbReference type="HOGENOM" id="CLU_1914070_0_0_7"/>